<organism evidence="2 3">
    <name type="scientific">Pelagibaculum spongiae</name>
    <dbReference type="NCBI Taxonomy" id="2080658"/>
    <lineage>
        <taxon>Bacteria</taxon>
        <taxon>Pseudomonadati</taxon>
        <taxon>Pseudomonadota</taxon>
        <taxon>Gammaproteobacteria</taxon>
        <taxon>Oceanospirillales</taxon>
        <taxon>Pelagibaculum</taxon>
    </lineage>
</organism>
<evidence type="ECO:0000313" key="2">
    <source>
        <dbReference type="EMBL" id="PVZ71891.1"/>
    </source>
</evidence>
<gene>
    <name evidence="2" type="ORF">DC094_02395</name>
</gene>
<dbReference type="AlphaFoldDB" id="A0A2V1GXJ7"/>
<dbReference type="SUPFAM" id="SSF53474">
    <property type="entry name" value="alpha/beta-Hydrolases"/>
    <property type="match status" value="1"/>
</dbReference>
<dbReference type="InterPro" id="IPR029058">
    <property type="entry name" value="AB_hydrolase_fold"/>
</dbReference>
<feature type="domain" description="AB hydrolase-1" evidence="1">
    <location>
        <begin position="86"/>
        <end position="170"/>
    </location>
</feature>
<sequence>MQLLLSSQASTFEKCIRANKLFIRNQEFQMIEMPSGDAALNFIGGGGNIQAHWTAPKGESKNVSALVCHPHPLGGGTMDNKVVTTLTRNFRDAGIGCLRLNFRGVGHSEGGFDFGVGESEDVMILLHWLRRQNPDHKILLAGFSFGSFVSLRAANLLPKEIVERILLIAPPVLRFNFRAIGAPVHPLTIIQPQQDEIVSPQAVEAWVSELQGDKQFIKAEACGHFFHGQLSLLKDLVNQNFVG</sequence>
<dbReference type="Proteomes" id="UP000244906">
    <property type="component" value="Unassembled WGS sequence"/>
</dbReference>
<dbReference type="InterPro" id="IPR000073">
    <property type="entry name" value="AB_hydrolase_1"/>
</dbReference>
<proteinExistence type="predicted"/>
<dbReference type="Pfam" id="PF00561">
    <property type="entry name" value="Abhydrolase_1"/>
    <property type="match status" value="1"/>
</dbReference>
<reference evidence="2 3" key="1">
    <citation type="submission" date="2018-04" db="EMBL/GenBank/DDBJ databases">
        <title>Thalassorhabdus spongiae gen. nov., sp. nov., isolated from a marine sponge in South-West Iceland.</title>
        <authorList>
            <person name="Knobloch S."/>
            <person name="Daussin A."/>
            <person name="Johannsson R."/>
            <person name="Marteinsson V.T."/>
        </authorList>
    </citation>
    <scope>NUCLEOTIDE SEQUENCE [LARGE SCALE GENOMIC DNA]</scope>
    <source>
        <strain evidence="2 3">Hp12</strain>
    </source>
</reference>
<protein>
    <recommendedName>
        <fullName evidence="1">AB hydrolase-1 domain-containing protein</fullName>
    </recommendedName>
</protein>
<dbReference type="PANTHER" id="PTHR42103:SF2">
    <property type="entry name" value="AB HYDROLASE-1 DOMAIN-CONTAINING PROTEIN"/>
    <property type="match status" value="1"/>
</dbReference>
<keyword evidence="3" id="KW-1185">Reference proteome</keyword>
<evidence type="ECO:0000313" key="3">
    <source>
        <dbReference type="Proteomes" id="UP000244906"/>
    </source>
</evidence>
<dbReference type="Gene3D" id="3.40.50.1820">
    <property type="entry name" value="alpha/beta hydrolase"/>
    <property type="match status" value="1"/>
</dbReference>
<comment type="caution">
    <text evidence="2">The sequence shown here is derived from an EMBL/GenBank/DDBJ whole genome shotgun (WGS) entry which is preliminary data.</text>
</comment>
<dbReference type="PANTHER" id="PTHR42103">
    <property type="entry name" value="ALPHA/BETA-HYDROLASES SUPERFAMILY PROTEIN"/>
    <property type="match status" value="1"/>
</dbReference>
<name>A0A2V1GXJ7_9GAMM</name>
<dbReference type="EMBL" id="QDDL01000001">
    <property type="protein sequence ID" value="PVZ71891.1"/>
    <property type="molecule type" value="Genomic_DNA"/>
</dbReference>
<accession>A0A2V1GXJ7</accession>
<evidence type="ECO:0000259" key="1">
    <source>
        <dbReference type="Pfam" id="PF00561"/>
    </source>
</evidence>